<keyword evidence="2" id="KW-1185">Reference proteome</keyword>
<organism evidence="1 2">
    <name type="scientific">Rhodospira trueperi</name>
    <dbReference type="NCBI Taxonomy" id="69960"/>
    <lineage>
        <taxon>Bacteria</taxon>
        <taxon>Pseudomonadati</taxon>
        <taxon>Pseudomonadota</taxon>
        <taxon>Alphaproteobacteria</taxon>
        <taxon>Rhodospirillales</taxon>
        <taxon>Rhodospirillaceae</taxon>
        <taxon>Rhodospira</taxon>
    </lineage>
</organism>
<dbReference type="STRING" id="69960.SAMN05421720_10217"/>
<gene>
    <name evidence="1" type="ORF">SAMN05421720_10217</name>
</gene>
<reference evidence="1 2" key="1">
    <citation type="submission" date="2016-10" db="EMBL/GenBank/DDBJ databases">
        <authorList>
            <person name="de Groot N.N."/>
        </authorList>
    </citation>
    <scope>NUCLEOTIDE SEQUENCE [LARGE SCALE GENOMIC DNA]</scope>
    <source>
        <strain evidence="1 2">ATCC 700224</strain>
    </source>
</reference>
<proteinExistence type="predicted"/>
<evidence type="ECO:0000313" key="2">
    <source>
        <dbReference type="Proteomes" id="UP000199412"/>
    </source>
</evidence>
<protein>
    <recommendedName>
        <fullName evidence="3">DUF4105 domain-containing protein</fullName>
    </recommendedName>
</protein>
<dbReference type="RefSeq" id="WP_092782241.1">
    <property type="nucleotide sequence ID" value="NZ_FNAP01000002.1"/>
</dbReference>
<dbReference type="AlphaFoldDB" id="A0A1G6YK12"/>
<evidence type="ECO:0008006" key="3">
    <source>
        <dbReference type="Google" id="ProtNLM"/>
    </source>
</evidence>
<sequence length="181" mass="20101">MTSKVYWAARDLATSPLGNHHFILVVQGTPTITSTMSVKWQNCAGTEFITIATFAKKLGGKTRLILGYNETSDVHSVKEVLNPSITSFFRPDFDLARHEVKPPNGNTVSGFVRNIIMKAETYKKNEAIKNVPYSLIDENCACWVNSLFKACGVPKKARIAAGEFPGFDWGEEDEIDASYFT</sequence>
<dbReference type="Proteomes" id="UP000199412">
    <property type="component" value="Unassembled WGS sequence"/>
</dbReference>
<accession>A0A1G6YK12</accession>
<dbReference type="EMBL" id="FNAP01000002">
    <property type="protein sequence ID" value="SDD89896.1"/>
    <property type="molecule type" value="Genomic_DNA"/>
</dbReference>
<evidence type="ECO:0000313" key="1">
    <source>
        <dbReference type="EMBL" id="SDD89896.1"/>
    </source>
</evidence>
<name>A0A1G6YK12_9PROT</name>
<dbReference type="OrthoDB" id="7058122at2"/>